<protein>
    <recommendedName>
        <fullName evidence="3">STAS/SEC14 domain-containing protein</fullName>
    </recommendedName>
</protein>
<dbReference type="KEGG" id="lut:Lupro_00400"/>
<dbReference type="Proteomes" id="UP000059672">
    <property type="component" value="Chromosome"/>
</dbReference>
<name>A0A0X8G498_9FLAO</name>
<organism evidence="1 2">
    <name type="scientific">Lutibacter profundi</name>
    <dbReference type="NCBI Taxonomy" id="1622118"/>
    <lineage>
        <taxon>Bacteria</taxon>
        <taxon>Pseudomonadati</taxon>
        <taxon>Bacteroidota</taxon>
        <taxon>Flavobacteriia</taxon>
        <taxon>Flavobacteriales</taxon>
        <taxon>Flavobacteriaceae</taxon>
        <taxon>Lutibacter</taxon>
    </lineage>
</organism>
<evidence type="ECO:0000313" key="2">
    <source>
        <dbReference type="Proteomes" id="UP000059672"/>
    </source>
</evidence>
<dbReference type="AlphaFoldDB" id="A0A0X8G498"/>
<keyword evidence="2" id="KW-1185">Reference proteome</keyword>
<dbReference type="EMBL" id="CP013355">
    <property type="protein sequence ID" value="AMC09814.1"/>
    <property type="molecule type" value="Genomic_DNA"/>
</dbReference>
<reference evidence="1 2" key="2">
    <citation type="journal article" date="2016" name="Int. J. Syst. Evol. Microbiol.">
        <title>Lutibacter profundi sp. nov., isolated from a deep-sea hydrothermal system on the Arctic Mid-Ocean Ridge and emended description of the genus Lutibacter.</title>
        <authorList>
            <person name="Le Moine Bauer S."/>
            <person name="Roalkvam I."/>
            <person name="Steen I.H."/>
            <person name="Dahle H."/>
        </authorList>
    </citation>
    <scope>NUCLEOTIDE SEQUENCE [LARGE SCALE GENOMIC DNA]</scope>
    <source>
        <strain evidence="1 2">LP1</strain>
    </source>
</reference>
<dbReference type="RefSeq" id="WP_068205532.1">
    <property type="nucleotide sequence ID" value="NZ_CP013355.1"/>
</dbReference>
<evidence type="ECO:0008006" key="3">
    <source>
        <dbReference type="Google" id="ProtNLM"/>
    </source>
</evidence>
<proteinExistence type="predicted"/>
<gene>
    <name evidence="1" type="ORF">Lupro_00400</name>
</gene>
<reference evidence="2" key="1">
    <citation type="submission" date="2015-12" db="EMBL/GenBank/DDBJ databases">
        <title>Complete genome sequence of Lutibacter profundus strain LP1.</title>
        <authorList>
            <person name="Wissuwa J."/>
            <person name="Le Moine Bauer S."/>
            <person name="Stokke R."/>
            <person name="Dahle H."/>
            <person name="Steen I.H."/>
        </authorList>
    </citation>
    <scope>NUCLEOTIDE SEQUENCE [LARGE SCALE GENOMIC DNA]</scope>
    <source>
        <strain evidence="2">LP1</strain>
    </source>
</reference>
<dbReference type="STRING" id="1622118.Lupro_00400"/>
<dbReference type="OrthoDB" id="1447256at2"/>
<sequence length="146" mass="16800">MSGLISRYKILKEHNLVIEYHSGILEFESFIKFVKKKISDPKFYLGLNHLIDFKDVTFNTTKNDITKSVGFFAKELLTKGERRNIAVLTSTPKQVVSATLYKIKQQESNSLVTIEIFSTSKRALEWLNIKSISIDNIIEIKESLKN</sequence>
<evidence type="ECO:0000313" key="1">
    <source>
        <dbReference type="EMBL" id="AMC09814.1"/>
    </source>
</evidence>
<accession>A0A0X8G498</accession>